<accession>A0AAP0KGW8</accession>
<feature type="compositionally biased region" description="Gly residues" evidence="1">
    <location>
        <begin position="260"/>
        <end position="271"/>
    </location>
</feature>
<name>A0AAP0KGW8_9MAGN</name>
<dbReference type="InterPro" id="IPR000095">
    <property type="entry name" value="CRIB_dom"/>
</dbReference>
<evidence type="ECO:0000313" key="4">
    <source>
        <dbReference type="Proteomes" id="UP001420932"/>
    </source>
</evidence>
<dbReference type="PROSITE" id="PS50108">
    <property type="entry name" value="CRIB"/>
    <property type="match status" value="1"/>
</dbReference>
<proteinExistence type="predicted"/>
<keyword evidence="4" id="KW-1185">Reference proteome</keyword>
<dbReference type="EMBL" id="JBBNAF010000004">
    <property type="protein sequence ID" value="KAK9152337.1"/>
    <property type="molecule type" value="Genomic_DNA"/>
</dbReference>
<comment type="caution">
    <text evidence="3">The sequence shown here is derived from an EMBL/GenBank/DDBJ whole genome shotgun (WGS) entry which is preliminary data.</text>
</comment>
<evidence type="ECO:0000313" key="3">
    <source>
        <dbReference type="EMBL" id="KAK9152337.1"/>
    </source>
</evidence>
<reference evidence="3 4" key="1">
    <citation type="submission" date="2024-01" db="EMBL/GenBank/DDBJ databases">
        <title>Genome assemblies of Stephania.</title>
        <authorList>
            <person name="Yang L."/>
        </authorList>
    </citation>
    <scope>NUCLEOTIDE SEQUENCE [LARGE SCALE GENOMIC DNA]</scope>
    <source>
        <strain evidence="3">YNDBR</strain>
        <tissue evidence="3">Leaf</tissue>
    </source>
</reference>
<gene>
    <name evidence="3" type="ORF">Syun_010646</name>
</gene>
<dbReference type="SMART" id="SM00285">
    <property type="entry name" value="PBD"/>
    <property type="match status" value="1"/>
</dbReference>
<protein>
    <recommendedName>
        <fullName evidence="2">CRIB domain-containing protein</fullName>
    </recommendedName>
</protein>
<dbReference type="PANTHER" id="PTHR46325:SF20">
    <property type="entry name" value="CRIB DOMAIN-CONTAINING PROTEIN RIC10"/>
    <property type="match status" value="1"/>
</dbReference>
<evidence type="ECO:0000256" key="1">
    <source>
        <dbReference type="SAM" id="MobiDB-lite"/>
    </source>
</evidence>
<dbReference type="AlphaFoldDB" id="A0AAP0KGW8"/>
<feature type="compositionally biased region" description="Basic residues" evidence="1">
    <location>
        <begin position="176"/>
        <end position="185"/>
    </location>
</feature>
<organism evidence="3 4">
    <name type="scientific">Stephania yunnanensis</name>
    <dbReference type="NCBI Taxonomy" id="152371"/>
    <lineage>
        <taxon>Eukaryota</taxon>
        <taxon>Viridiplantae</taxon>
        <taxon>Streptophyta</taxon>
        <taxon>Embryophyta</taxon>
        <taxon>Tracheophyta</taxon>
        <taxon>Spermatophyta</taxon>
        <taxon>Magnoliopsida</taxon>
        <taxon>Ranunculales</taxon>
        <taxon>Menispermaceae</taxon>
        <taxon>Menispermoideae</taxon>
        <taxon>Cissampelideae</taxon>
        <taxon>Stephania</taxon>
    </lineage>
</organism>
<dbReference type="CDD" id="cd00132">
    <property type="entry name" value="CRIB"/>
    <property type="match status" value="1"/>
</dbReference>
<dbReference type="Pfam" id="PF00786">
    <property type="entry name" value="PBD"/>
    <property type="match status" value="1"/>
</dbReference>
<feature type="compositionally biased region" description="Polar residues" evidence="1">
    <location>
        <begin position="101"/>
        <end position="145"/>
    </location>
</feature>
<feature type="region of interest" description="Disordered" evidence="1">
    <location>
        <begin position="93"/>
        <end position="271"/>
    </location>
</feature>
<feature type="domain" description="CRIB" evidence="2">
    <location>
        <begin position="83"/>
        <end position="96"/>
    </location>
</feature>
<sequence length="271" mass="29319">MYIEASDITGPFGKHNVIQILLQHKRVLCQYNITFLEQRSISGEEILQKSEMAATMKGLLKGLRYISQIFDDSDQEDEQEMQIGHPTNVKHVAHIGLDGPSANSPSWMNEFSSNTPKSPEASNNNNQIATPPTRTPQDGSRSSGGKAQGRGDIPKPTKSSTSHGAPVGATQEHPVIAKHSRRRHSAGGSSSQELADDDAKKTTRRHNKNLSDGVEVNLQDSPMIPKHTRKKKSSKDKEKDSSGNNHKSRLKGSRPSPVDGDGGGAVDGFGG</sequence>
<evidence type="ECO:0000259" key="2">
    <source>
        <dbReference type="PROSITE" id="PS50108"/>
    </source>
</evidence>
<dbReference type="PANTHER" id="PTHR46325">
    <property type="entry name" value="CRIB DOMAIN-CONTAINING PROTEIN RIC8"/>
    <property type="match status" value="1"/>
</dbReference>
<dbReference type="Proteomes" id="UP001420932">
    <property type="component" value="Unassembled WGS sequence"/>
</dbReference>